<reference evidence="1" key="1">
    <citation type="journal article" date="2023" name="Nat. Commun.">
        <title>Diploid and tetraploid genomes of Acorus and the evolution of monocots.</title>
        <authorList>
            <person name="Ma L."/>
            <person name="Liu K.W."/>
            <person name="Li Z."/>
            <person name="Hsiao Y.Y."/>
            <person name="Qi Y."/>
            <person name="Fu T."/>
            <person name="Tang G.D."/>
            <person name="Zhang D."/>
            <person name="Sun W.H."/>
            <person name="Liu D.K."/>
            <person name="Li Y."/>
            <person name="Chen G.Z."/>
            <person name="Liu X.D."/>
            <person name="Liao X.Y."/>
            <person name="Jiang Y.T."/>
            <person name="Yu X."/>
            <person name="Hao Y."/>
            <person name="Huang J."/>
            <person name="Zhao X.W."/>
            <person name="Ke S."/>
            <person name="Chen Y.Y."/>
            <person name="Wu W.L."/>
            <person name="Hsu J.L."/>
            <person name="Lin Y.F."/>
            <person name="Huang M.D."/>
            <person name="Li C.Y."/>
            <person name="Huang L."/>
            <person name="Wang Z.W."/>
            <person name="Zhao X."/>
            <person name="Zhong W.Y."/>
            <person name="Peng D.H."/>
            <person name="Ahmad S."/>
            <person name="Lan S."/>
            <person name="Zhang J.S."/>
            <person name="Tsai W.C."/>
            <person name="Van de Peer Y."/>
            <person name="Liu Z.J."/>
        </authorList>
    </citation>
    <scope>NUCLEOTIDE SEQUENCE</scope>
    <source>
        <strain evidence="1">CP</strain>
    </source>
</reference>
<dbReference type="GO" id="GO:0009507">
    <property type="term" value="C:chloroplast"/>
    <property type="evidence" value="ECO:0007669"/>
    <property type="project" value="TreeGrafter"/>
</dbReference>
<name>A0AAV9FDQ2_ACOCL</name>
<gene>
    <name evidence="1" type="ORF">QJS10_CPA02g01139</name>
</gene>
<evidence type="ECO:0000313" key="1">
    <source>
        <dbReference type="EMBL" id="KAK1323847.1"/>
    </source>
</evidence>
<dbReference type="PANTHER" id="PTHR36398">
    <property type="entry name" value="PLASMA MEMBRANE FUSION PROTEIN"/>
    <property type="match status" value="1"/>
</dbReference>
<comment type="caution">
    <text evidence="1">The sequence shown here is derived from an EMBL/GenBank/DDBJ whole genome shotgun (WGS) entry which is preliminary data.</text>
</comment>
<reference evidence="1" key="2">
    <citation type="submission" date="2023-06" db="EMBL/GenBank/DDBJ databases">
        <authorList>
            <person name="Ma L."/>
            <person name="Liu K.-W."/>
            <person name="Li Z."/>
            <person name="Hsiao Y.-Y."/>
            <person name="Qi Y."/>
            <person name="Fu T."/>
            <person name="Tang G."/>
            <person name="Zhang D."/>
            <person name="Sun W.-H."/>
            <person name="Liu D.-K."/>
            <person name="Li Y."/>
            <person name="Chen G.-Z."/>
            <person name="Liu X.-D."/>
            <person name="Liao X.-Y."/>
            <person name="Jiang Y.-T."/>
            <person name="Yu X."/>
            <person name="Hao Y."/>
            <person name="Huang J."/>
            <person name="Zhao X.-W."/>
            <person name="Ke S."/>
            <person name="Chen Y.-Y."/>
            <person name="Wu W.-L."/>
            <person name="Hsu J.-L."/>
            <person name="Lin Y.-F."/>
            <person name="Huang M.-D."/>
            <person name="Li C.-Y."/>
            <person name="Huang L."/>
            <person name="Wang Z.-W."/>
            <person name="Zhao X."/>
            <person name="Zhong W.-Y."/>
            <person name="Peng D.-H."/>
            <person name="Ahmad S."/>
            <person name="Lan S."/>
            <person name="Zhang J.-S."/>
            <person name="Tsai W.-C."/>
            <person name="Van De Peer Y."/>
            <person name="Liu Z.-J."/>
        </authorList>
    </citation>
    <scope>NUCLEOTIDE SEQUENCE</scope>
    <source>
        <strain evidence="1">CP</strain>
        <tissue evidence="1">Leaves</tissue>
    </source>
</reference>
<proteinExistence type="predicted"/>
<keyword evidence="2" id="KW-1185">Reference proteome</keyword>
<protein>
    <submittedName>
        <fullName evidence="1">Uncharacterized protein</fullName>
    </submittedName>
</protein>
<dbReference type="AlphaFoldDB" id="A0AAV9FDQ2"/>
<evidence type="ECO:0000313" key="2">
    <source>
        <dbReference type="Proteomes" id="UP001180020"/>
    </source>
</evidence>
<dbReference type="PANTHER" id="PTHR36398:SF1">
    <property type="entry name" value="PLASMA MEMBRANE FUSION PROTEIN"/>
    <property type="match status" value="1"/>
</dbReference>
<organism evidence="1 2">
    <name type="scientific">Acorus calamus</name>
    <name type="common">Sweet flag</name>
    <dbReference type="NCBI Taxonomy" id="4465"/>
    <lineage>
        <taxon>Eukaryota</taxon>
        <taxon>Viridiplantae</taxon>
        <taxon>Streptophyta</taxon>
        <taxon>Embryophyta</taxon>
        <taxon>Tracheophyta</taxon>
        <taxon>Spermatophyta</taxon>
        <taxon>Magnoliopsida</taxon>
        <taxon>Liliopsida</taxon>
        <taxon>Acoraceae</taxon>
        <taxon>Acorus</taxon>
    </lineage>
</organism>
<dbReference type="EMBL" id="JAUJYO010000002">
    <property type="protein sequence ID" value="KAK1323847.1"/>
    <property type="molecule type" value="Genomic_DNA"/>
</dbReference>
<accession>A0AAV9FDQ2</accession>
<dbReference type="Proteomes" id="UP001180020">
    <property type="component" value="Unassembled WGS sequence"/>
</dbReference>
<sequence length="92" mass="9654">MAEGAEEEGFEVCTFSLILKNAASLLDDGDPLKLAAAASLGDLTSSFGSLNDALRKGSLQIDENRKVAEDGLTSTISSLDKFEQSIKDCLGV</sequence>